<dbReference type="AlphaFoldDB" id="A0A226CVI9"/>
<accession>A0A226CVI9</accession>
<dbReference type="STRING" id="158441.A0A226CVI9"/>
<evidence type="ECO:0000259" key="1">
    <source>
        <dbReference type="Pfam" id="PF26080"/>
    </source>
</evidence>
<dbReference type="EMBL" id="LNIX01000068">
    <property type="protein sequence ID" value="OXA36919.1"/>
    <property type="molecule type" value="Genomic_DNA"/>
</dbReference>
<dbReference type="PANTHER" id="PTHR33236">
    <property type="entry name" value="INTRAFLAGELLAR TRANSPORT PROTEIN 122 FAMILY PROTEIN-RELATED"/>
    <property type="match status" value="1"/>
</dbReference>
<sequence>MILTAFYKTIITAEVILPYKRNPSWTHIYDLQDQESLFFFPANPDASLFYDLYAKGSPIDTFFAFDFSEDTVTAANYEGDFARLLGYKRFAEALLASEPKSYKEASSACKNKTRIWREFHYKWPFDIYPNLSRCADKLVYLDKKENIKDIIPFLNDNLDGTVFMEGTDDNLFLTWYSIQIYSTPRRNFVLDRVKFLMVSGIYKWWEKWFSRIRPKKLFPYYANWTRPKVGTLEKLDFTSRVVTTLKIWGICCGLCAVVGMVEISYEQVVHLLLAGMGLFSPKLVQGHGESLKCENGQSRVIVDTHGPSMLSYDSWTPCAFQIEKNPAVCQIRLDFMSFKTSSANTFGYCEEDRLVIFNSATVRDGFTTCGDLTGQHIYLTFCEDCSNTDFAFIPSPTSPIGSFLLRVTPIACSSPEIVPSHCLQHFNDTRGVVRSFDYPTQQQNSHQYTVCVGLKGDGGNNILWTPCSPEDGFPDSSPFNIVTIPRQTCDTDWVAINGDQRRCDKFPMGVGSIWKPFLINVNFNQEEIWPLPLGGGYASDASSCTAMAEPSGGLFICDWFSEPSPGTGGSCQCDLNPTYIVPGVDPMFLTFDADRDTIDLNYRLSVIFPYRSFRILLTPIHCSSSESVPNHCLQSFNGTRGIVRSFDYPIRRQTGQEYTVCVEPEGGGKQIVWRPCGPRDGFQSNSPFSITSVPSQTCECDKVWVGVNGDAPRCDKFPEYVRSIWKPFLLNVNFNEEEIPPPEFPEENPGDDNDEGASCVAIGENSGGRLICEWYSDPNAVGGSGTCMCAPTNPWMFAPSQDVGNIGFCLKYDVQI</sequence>
<protein>
    <recommendedName>
        <fullName evidence="1">CUB domain-containing protein</fullName>
    </recommendedName>
</protein>
<dbReference type="InterPro" id="IPR058698">
    <property type="entry name" value="CUB_metazoa"/>
</dbReference>
<keyword evidence="3" id="KW-1185">Reference proteome</keyword>
<proteinExistence type="predicted"/>
<feature type="domain" description="CUB" evidence="1">
    <location>
        <begin position="419"/>
        <end position="527"/>
    </location>
</feature>
<dbReference type="Pfam" id="PF26080">
    <property type="entry name" value="CUB_animal"/>
    <property type="match status" value="2"/>
</dbReference>
<dbReference type="OrthoDB" id="6337346at2759"/>
<gene>
    <name evidence="2" type="ORF">Fcan01_28302</name>
</gene>
<dbReference type="Proteomes" id="UP000198287">
    <property type="component" value="Unassembled WGS sequence"/>
</dbReference>
<dbReference type="PANTHER" id="PTHR33236:SF5">
    <property type="entry name" value="CUB DOMAIN-CONTAINING PROTEIN"/>
    <property type="match status" value="1"/>
</dbReference>
<name>A0A226CVI9_FOLCA</name>
<feature type="domain" description="CUB" evidence="1">
    <location>
        <begin position="629"/>
        <end position="814"/>
    </location>
</feature>
<evidence type="ECO:0000313" key="2">
    <source>
        <dbReference type="EMBL" id="OXA36919.1"/>
    </source>
</evidence>
<organism evidence="2 3">
    <name type="scientific">Folsomia candida</name>
    <name type="common">Springtail</name>
    <dbReference type="NCBI Taxonomy" id="158441"/>
    <lineage>
        <taxon>Eukaryota</taxon>
        <taxon>Metazoa</taxon>
        <taxon>Ecdysozoa</taxon>
        <taxon>Arthropoda</taxon>
        <taxon>Hexapoda</taxon>
        <taxon>Collembola</taxon>
        <taxon>Entomobryomorpha</taxon>
        <taxon>Isotomoidea</taxon>
        <taxon>Isotomidae</taxon>
        <taxon>Proisotominae</taxon>
        <taxon>Folsomia</taxon>
    </lineage>
</organism>
<reference evidence="2 3" key="1">
    <citation type="submission" date="2015-12" db="EMBL/GenBank/DDBJ databases">
        <title>The genome of Folsomia candida.</title>
        <authorList>
            <person name="Faddeeva A."/>
            <person name="Derks M.F."/>
            <person name="Anvar Y."/>
            <person name="Smit S."/>
            <person name="Van Straalen N."/>
            <person name="Roelofs D."/>
        </authorList>
    </citation>
    <scope>NUCLEOTIDE SEQUENCE [LARGE SCALE GENOMIC DNA]</scope>
    <source>
        <strain evidence="2 3">VU population</strain>
        <tissue evidence="2">Whole body</tissue>
    </source>
</reference>
<evidence type="ECO:0000313" key="3">
    <source>
        <dbReference type="Proteomes" id="UP000198287"/>
    </source>
</evidence>
<comment type="caution">
    <text evidence="2">The sequence shown here is derived from an EMBL/GenBank/DDBJ whole genome shotgun (WGS) entry which is preliminary data.</text>
</comment>